<evidence type="ECO:0000256" key="6">
    <source>
        <dbReference type="ARBA" id="ARBA00023098"/>
    </source>
</evidence>
<keyword evidence="7" id="KW-0456">Lyase</keyword>
<dbReference type="Pfam" id="PF22700">
    <property type="entry name" value="MVD-like_N"/>
    <property type="match status" value="1"/>
</dbReference>
<protein>
    <recommendedName>
        <fullName evidence="2">diphosphomevalonate decarboxylase</fullName>
        <ecNumber evidence="2">4.1.1.33</ecNumber>
    </recommendedName>
</protein>
<dbReference type="SUPFAM" id="SSF54211">
    <property type="entry name" value="Ribosomal protein S5 domain 2-like"/>
    <property type="match status" value="1"/>
</dbReference>
<evidence type="ECO:0000313" key="11">
    <source>
        <dbReference type="Proteomes" id="UP000050277"/>
    </source>
</evidence>
<dbReference type="InterPro" id="IPR041431">
    <property type="entry name" value="Mvd1_C"/>
</dbReference>
<comment type="caution">
    <text evidence="10">The sequence shown here is derived from an EMBL/GenBank/DDBJ whole genome shotgun (WGS) entry which is preliminary data.</text>
</comment>
<accession>A0A0P6YVS6</accession>
<evidence type="ECO:0000256" key="7">
    <source>
        <dbReference type="ARBA" id="ARBA00023239"/>
    </source>
</evidence>
<dbReference type="InterPro" id="IPR014721">
    <property type="entry name" value="Ribsml_uS5_D2-typ_fold_subgr"/>
</dbReference>
<dbReference type="InterPro" id="IPR036554">
    <property type="entry name" value="GHMP_kinase_C_sf"/>
</dbReference>
<keyword evidence="5" id="KW-0067">ATP-binding</keyword>
<keyword evidence="3" id="KW-0444">Lipid biosynthesis</keyword>
<dbReference type="NCBIfam" id="TIGR01240">
    <property type="entry name" value="mevDPdecarb"/>
    <property type="match status" value="1"/>
</dbReference>
<name>A0A0P6YVS6_9CHLR</name>
<evidence type="ECO:0000259" key="8">
    <source>
        <dbReference type="Pfam" id="PF18376"/>
    </source>
</evidence>
<dbReference type="Proteomes" id="UP000050277">
    <property type="component" value="Unassembled WGS sequence"/>
</dbReference>
<dbReference type="SUPFAM" id="SSF55060">
    <property type="entry name" value="GHMP Kinase, C-terminal domain"/>
    <property type="match status" value="1"/>
</dbReference>
<dbReference type="Gene3D" id="3.30.230.10">
    <property type="match status" value="1"/>
</dbReference>
<dbReference type="PIRSF" id="PIRSF015950">
    <property type="entry name" value="Mev_P_decrbx"/>
    <property type="match status" value="1"/>
</dbReference>
<dbReference type="InterPro" id="IPR029765">
    <property type="entry name" value="Mev_diP_decarb"/>
</dbReference>
<dbReference type="Gene3D" id="3.30.70.890">
    <property type="entry name" value="GHMP kinase, C-terminal domain"/>
    <property type="match status" value="1"/>
</dbReference>
<evidence type="ECO:0000313" key="10">
    <source>
        <dbReference type="EMBL" id="KPL88112.1"/>
    </source>
</evidence>
<evidence type="ECO:0000256" key="2">
    <source>
        <dbReference type="ARBA" id="ARBA00012296"/>
    </source>
</evidence>
<keyword evidence="4" id="KW-0547">Nucleotide-binding</keyword>
<sequence length="334" mass="36166">MKQLSHAATAVACANIAFIKYWGQRDAHLTLPTNGSISMNLDGCLTETTVQCLPEAVEDSVWLALSGGEEIQAKGRQFERVIQQIERLRQLAGVTERVEVRSRNNFPSDAGIASSAAAFAALTRAAASAFRLELDEAELSRLTRLSGSGSACRSIPAGFVEWFDDGSHAGSYAAQIAPPEHWNLVDIVAVISTEAKHVASTSGHSVATTSPYFPVRLEGIEQRLADVRQGILERDIQRLGQASEADAMSMHVIAMTAQPATMYWLPGTLAVMQAVQRWRVQDNLQSYWTIDAGPNVHVICEAKDAPEVEARLCELDAVQWTIVNGAGPEARLVG</sequence>
<comment type="similarity">
    <text evidence="1">Belongs to the diphosphomevalonate decarboxylase family.</text>
</comment>
<dbReference type="Pfam" id="PF18376">
    <property type="entry name" value="MDD_C"/>
    <property type="match status" value="1"/>
</dbReference>
<keyword evidence="6" id="KW-0443">Lipid metabolism</keyword>
<dbReference type="InterPro" id="IPR020568">
    <property type="entry name" value="Ribosomal_Su5_D2-typ_SF"/>
</dbReference>
<dbReference type="GO" id="GO:0004163">
    <property type="term" value="F:diphosphomevalonate decarboxylase activity"/>
    <property type="evidence" value="ECO:0007669"/>
    <property type="project" value="UniProtKB-EC"/>
</dbReference>
<evidence type="ECO:0000256" key="5">
    <source>
        <dbReference type="ARBA" id="ARBA00022840"/>
    </source>
</evidence>
<dbReference type="InterPro" id="IPR053859">
    <property type="entry name" value="MVD-like_N"/>
</dbReference>
<feature type="domain" description="Diphosphomevalonate decarboxylase-like N-terminal" evidence="9">
    <location>
        <begin position="12"/>
        <end position="173"/>
    </location>
</feature>
<feature type="domain" description="Mvd1 C-terminal" evidence="8">
    <location>
        <begin position="187"/>
        <end position="314"/>
    </location>
</feature>
<dbReference type="InterPro" id="IPR005935">
    <property type="entry name" value="Mev_decarb"/>
</dbReference>
<reference evidence="10 11" key="1">
    <citation type="submission" date="2015-07" db="EMBL/GenBank/DDBJ databases">
        <title>Whole genome sequence of Herpetosiphon geysericola DSM 7119.</title>
        <authorList>
            <person name="Hemp J."/>
            <person name="Ward L.M."/>
            <person name="Pace L.A."/>
            <person name="Fischer W.W."/>
        </authorList>
    </citation>
    <scope>NUCLEOTIDE SEQUENCE [LARGE SCALE GENOMIC DNA]</scope>
    <source>
        <strain evidence="10 11">DSM 7119</strain>
    </source>
</reference>
<keyword evidence="11" id="KW-1185">Reference proteome</keyword>
<dbReference type="OrthoDB" id="5498344at2"/>
<evidence type="ECO:0000259" key="9">
    <source>
        <dbReference type="Pfam" id="PF22700"/>
    </source>
</evidence>
<evidence type="ECO:0000256" key="3">
    <source>
        <dbReference type="ARBA" id="ARBA00022516"/>
    </source>
</evidence>
<dbReference type="EMBL" id="LGKP01000017">
    <property type="protein sequence ID" value="KPL88112.1"/>
    <property type="molecule type" value="Genomic_DNA"/>
</dbReference>
<gene>
    <name evidence="10" type="ORF">SE18_10330</name>
</gene>
<evidence type="ECO:0000256" key="4">
    <source>
        <dbReference type="ARBA" id="ARBA00022741"/>
    </source>
</evidence>
<dbReference type="GO" id="GO:0005829">
    <property type="term" value="C:cytosol"/>
    <property type="evidence" value="ECO:0007669"/>
    <property type="project" value="InterPro"/>
</dbReference>
<dbReference type="PANTHER" id="PTHR10977:SF3">
    <property type="entry name" value="DIPHOSPHOMEVALONATE DECARBOXYLASE"/>
    <property type="match status" value="1"/>
</dbReference>
<dbReference type="PANTHER" id="PTHR10977">
    <property type="entry name" value="DIPHOSPHOMEVALONATE DECARBOXYLASE"/>
    <property type="match status" value="1"/>
</dbReference>
<proteinExistence type="inferred from homology"/>
<dbReference type="AlphaFoldDB" id="A0A0P6YVS6"/>
<dbReference type="RefSeq" id="WP_054534373.1">
    <property type="nucleotide sequence ID" value="NZ_LGKP01000017.1"/>
</dbReference>
<dbReference type="GO" id="GO:0005524">
    <property type="term" value="F:ATP binding"/>
    <property type="evidence" value="ECO:0007669"/>
    <property type="project" value="UniProtKB-KW"/>
</dbReference>
<evidence type="ECO:0000256" key="1">
    <source>
        <dbReference type="ARBA" id="ARBA00008831"/>
    </source>
</evidence>
<dbReference type="STRING" id="70996.SE18_10330"/>
<dbReference type="GO" id="GO:0019287">
    <property type="term" value="P:isopentenyl diphosphate biosynthetic process, mevalonate pathway"/>
    <property type="evidence" value="ECO:0007669"/>
    <property type="project" value="InterPro"/>
</dbReference>
<organism evidence="10 11">
    <name type="scientific">Herpetosiphon geysericola</name>
    <dbReference type="NCBI Taxonomy" id="70996"/>
    <lineage>
        <taxon>Bacteria</taxon>
        <taxon>Bacillati</taxon>
        <taxon>Chloroflexota</taxon>
        <taxon>Chloroflexia</taxon>
        <taxon>Herpetosiphonales</taxon>
        <taxon>Herpetosiphonaceae</taxon>
        <taxon>Herpetosiphon</taxon>
    </lineage>
</organism>
<dbReference type="EC" id="4.1.1.33" evidence="2"/>